<dbReference type="FunFam" id="3.10.100.10:FF:000024">
    <property type="entry name" value="C-type lectin domain family 4 member A"/>
    <property type="match status" value="1"/>
</dbReference>
<reference evidence="18" key="1">
    <citation type="submission" date="2025-08" db="UniProtKB">
        <authorList>
            <consortium name="RefSeq"/>
        </authorList>
    </citation>
    <scope>IDENTIFICATION</scope>
    <source>
        <tissue evidence="18">Ear skin</tissue>
    </source>
</reference>
<name>A0A8B8SI85_CAMFR</name>
<dbReference type="InterPro" id="IPR050111">
    <property type="entry name" value="C-type_lectin/snaclec_domain"/>
</dbReference>
<keyword evidence="3" id="KW-0399">Innate immunity</keyword>
<dbReference type="GO" id="GO:0046872">
    <property type="term" value="F:metal ion binding"/>
    <property type="evidence" value="ECO:0007669"/>
    <property type="project" value="UniProtKB-KW"/>
</dbReference>
<keyword evidence="6" id="KW-0430">Lectin</keyword>
<keyword evidence="5" id="KW-0479">Metal-binding</keyword>
<accession>A0A8B8SI85</accession>
<evidence type="ECO:0000256" key="6">
    <source>
        <dbReference type="ARBA" id="ARBA00022734"/>
    </source>
</evidence>
<keyword evidence="17" id="KW-1185">Reference proteome</keyword>
<evidence type="ECO:0000256" key="1">
    <source>
        <dbReference type="ARBA" id="ARBA00004401"/>
    </source>
</evidence>
<dbReference type="GO" id="GO:0002250">
    <property type="term" value="P:adaptive immune response"/>
    <property type="evidence" value="ECO:0007669"/>
    <property type="project" value="UniProtKB-KW"/>
</dbReference>
<evidence type="ECO:0000256" key="8">
    <source>
        <dbReference type="ARBA" id="ARBA00022859"/>
    </source>
</evidence>
<evidence type="ECO:0000256" key="13">
    <source>
        <dbReference type="ARBA" id="ARBA00023157"/>
    </source>
</evidence>
<dbReference type="Pfam" id="PF00059">
    <property type="entry name" value="Lectin_C"/>
    <property type="match status" value="1"/>
</dbReference>
<evidence type="ECO:0000256" key="11">
    <source>
        <dbReference type="ARBA" id="ARBA00023130"/>
    </source>
</evidence>
<keyword evidence="9" id="KW-0735">Signal-anchor</keyword>
<dbReference type="InterPro" id="IPR001304">
    <property type="entry name" value="C-type_lectin-like"/>
</dbReference>
<evidence type="ECO:0000256" key="10">
    <source>
        <dbReference type="ARBA" id="ARBA00022989"/>
    </source>
</evidence>
<gene>
    <name evidence="18" type="primary">LOC102517988</name>
</gene>
<dbReference type="GeneID" id="102517988"/>
<dbReference type="RefSeq" id="XP_032329022.1">
    <property type="nucleotide sequence ID" value="XM_032473131.1"/>
</dbReference>
<dbReference type="InterPro" id="IPR033989">
    <property type="entry name" value="CD209-like_CTLD"/>
</dbReference>
<organism evidence="17 18">
    <name type="scientific">Camelus ferus</name>
    <name type="common">Wild bactrian camel</name>
    <name type="synonym">Camelus bactrianus ferus</name>
    <dbReference type="NCBI Taxonomy" id="419612"/>
    <lineage>
        <taxon>Eukaryota</taxon>
        <taxon>Metazoa</taxon>
        <taxon>Chordata</taxon>
        <taxon>Craniata</taxon>
        <taxon>Vertebrata</taxon>
        <taxon>Euteleostomi</taxon>
        <taxon>Mammalia</taxon>
        <taxon>Eutheria</taxon>
        <taxon>Laurasiatheria</taxon>
        <taxon>Artiodactyla</taxon>
        <taxon>Tylopoda</taxon>
        <taxon>Camelidae</taxon>
        <taxon>Camelus</taxon>
    </lineage>
</organism>
<evidence type="ECO:0000313" key="18">
    <source>
        <dbReference type="RefSeq" id="XP_032329022.1"/>
    </source>
</evidence>
<evidence type="ECO:0000256" key="12">
    <source>
        <dbReference type="ARBA" id="ARBA00023136"/>
    </source>
</evidence>
<dbReference type="PANTHER" id="PTHR22803">
    <property type="entry name" value="MANNOSE, PHOSPHOLIPASE, LECTIN RECEPTOR RELATED"/>
    <property type="match status" value="1"/>
</dbReference>
<keyword evidence="12 15" id="KW-0472">Membrane</keyword>
<evidence type="ECO:0000256" key="3">
    <source>
        <dbReference type="ARBA" id="ARBA00022588"/>
    </source>
</evidence>
<dbReference type="SMART" id="SM00034">
    <property type="entry name" value="CLECT"/>
    <property type="match status" value="1"/>
</dbReference>
<evidence type="ECO:0000256" key="4">
    <source>
        <dbReference type="ARBA" id="ARBA00022692"/>
    </source>
</evidence>
<evidence type="ECO:0000256" key="5">
    <source>
        <dbReference type="ARBA" id="ARBA00022723"/>
    </source>
</evidence>
<keyword evidence="14" id="KW-0325">Glycoprotein</keyword>
<sequence length="219" mass="24821">MGQEEPQNNRGGGQHPRLIPWAMATILISLLSACFIANCVVTYHNILRCERVSGVFKPPKYYPRLTCVAEKSALKGTGEGAWHCRPAGWRAFQSSCYIPLTDNKTWAQSERNCIGLGAHLAAVSTEAEQNFITQFLDKRFSYFLGLTDENLEGQWHWVDKTPFNPQMVFWHEGEPSKSQREDCVVLVNDQDKWAWKVVSCNVETSRICKIPGKDSARNL</sequence>
<comment type="subcellular location">
    <subcellularLocation>
        <location evidence="1">Cell membrane</location>
        <topology evidence="1">Single-pass type II membrane protein</topology>
    </subcellularLocation>
</comment>
<evidence type="ECO:0000313" key="17">
    <source>
        <dbReference type="Proteomes" id="UP000694856"/>
    </source>
</evidence>
<evidence type="ECO:0000256" key="15">
    <source>
        <dbReference type="SAM" id="Phobius"/>
    </source>
</evidence>
<evidence type="ECO:0000256" key="2">
    <source>
        <dbReference type="ARBA" id="ARBA00022475"/>
    </source>
</evidence>
<evidence type="ECO:0000259" key="16">
    <source>
        <dbReference type="PROSITE" id="PS50041"/>
    </source>
</evidence>
<dbReference type="Proteomes" id="UP000694856">
    <property type="component" value="Chromosome 34"/>
</dbReference>
<keyword evidence="7" id="KW-0106">Calcium</keyword>
<dbReference type="SUPFAM" id="SSF56436">
    <property type="entry name" value="C-type lectin-like"/>
    <property type="match status" value="1"/>
</dbReference>
<keyword evidence="8" id="KW-0391">Immunity</keyword>
<keyword evidence="2" id="KW-1003">Cell membrane</keyword>
<dbReference type="GO" id="GO:0005886">
    <property type="term" value="C:plasma membrane"/>
    <property type="evidence" value="ECO:0007669"/>
    <property type="project" value="UniProtKB-SubCell"/>
</dbReference>
<dbReference type="CDD" id="cd03590">
    <property type="entry name" value="CLECT_DC-SIGN_like"/>
    <property type="match status" value="1"/>
</dbReference>
<keyword evidence="13" id="KW-1015">Disulfide bond</keyword>
<feature type="domain" description="C-type lectin" evidence="16">
    <location>
        <begin position="92"/>
        <end position="209"/>
    </location>
</feature>
<keyword evidence="10 15" id="KW-1133">Transmembrane helix</keyword>
<dbReference type="AlphaFoldDB" id="A0A8B8SI85"/>
<keyword evidence="4 15" id="KW-0812">Transmembrane</keyword>
<dbReference type="PROSITE" id="PS50041">
    <property type="entry name" value="C_TYPE_LECTIN_2"/>
    <property type="match status" value="1"/>
</dbReference>
<dbReference type="GO" id="GO:0045087">
    <property type="term" value="P:innate immune response"/>
    <property type="evidence" value="ECO:0007669"/>
    <property type="project" value="UniProtKB-KW"/>
</dbReference>
<dbReference type="Gene3D" id="3.10.100.10">
    <property type="entry name" value="Mannose-Binding Protein A, subunit A"/>
    <property type="match status" value="1"/>
</dbReference>
<dbReference type="InterPro" id="IPR016186">
    <property type="entry name" value="C-type_lectin-like/link_sf"/>
</dbReference>
<protein>
    <submittedName>
        <fullName evidence="18">C-type lectin domain family 4 member D isoform X1</fullName>
    </submittedName>
</protein>
<dbReference type="InterPro" id="IPR016187">
    <property type="entry name" value="CTDL_fold"/>
</dbReference>
<evidence type="ECO:0000256" key="14">
    <source>
        <dbReference type="ARBA" id="ARBA00023180"/>
    </source>
</evidence>
<feature type="transmembrane region" description="Helical" evidence="15">
    <location>
        <begin position="18"/>
        <end position="41"/>
    </location>
</feature>
<dbReference type="GO" id="GO:0030246">
    <property type="term" value="F:carbohydrate binding"/>
    <property type="evidence" value="ECO:0007669"/>
    <property type="project" value="UniProtKB-KW"/>
</dbReference>
<evidence type="ECO:0000256" key="9">
    <source>
        <dbReference type="ARBA" id="ARBA00022968"/>
    </source>
</evidence>
<evidence type="ECO:0000256" key="7">
    <source>
        <dbReference type="ARBA" id="ARBA00022837"/>
    </source>
</evidence>
<keyword evidence="11" id="KW-1064">Adaptive immunity</keyword>
<proteinExistence type="predicted"/>